<evidence type="ECO:0000256" key="3">
    <source>
        <dbReference type="SAM" id="MobiDB-lite"/>
    </source>
</evidence>
<proteinExistence type="inferred from homology"/>
<feature type="region of interest" description="Disordered" evidence="3">
    <location>
        <begin position="1"/>
        <end position="21"/>
    </location>
</feature>
<gene>
    <name evidence="5 6" type="primary">BLOC1S3</name>
</gene>
<evidence type="ECO:0000313" key="6">
    <source>
        <dbReference type="RefSeq" id="XP_030074210.1"/>
    </source>
</evidence>
<organism evidence="4 6">
    <name type="scientific">Microcaecilia unicolor</name>
    <dbReference type="NCBI Taxonomy" id="1415580"/>
    <lineage>
        <taxon>Eukaryota</taxon>
        <taxon>Metazoa</taxon>
        <taxon>Chordata</taxon>
        <taxon>Craniata</taxon>
        <taxon>Vertebrata</taxon>
        <taxon>Euteleostomi</taxon>
        <taxon>Amphibia</taxon>
        <taxon>Gymnophiona</taxon>
        <taxon>Siphonopidae</taxon>
        <taxon>Microcaecilia</taxon>
    </lineage>
</organism>
<dbReference type="PANTHER" id="PTHR31974:SF2">
    <property type="entry name" value="BIOGENESIS OF LYSOSOME-RELATED ORGANELLES COMPLEX 1 SUBUNIT 3"/>
    <property type="match status" value="1"/>
</dbReference>
<dbReference type="GO" id="GO:0031083">
    <property type="term" value="C:BLOC-1 complex"/>
    <property type="evidence" value="ECO:0007669"/>
    <property type="project" value="TreeGrafter"/>
</dbReference>
<dbReference type="GeneID" id="115479982"/>
<dbReference type="CTD" id="388552"/>
<dbReference type="KEGG" id="muo:115479982"/>
<dbReference type="Pfam" id="PF15753">
    <property type="entry name" value="BLOC1S3"/>
    <property type="match status" value="1"/>
</dbReference>
<evidence type="ECO:0000256" key="1">
    <source>
        <dbReference type="ARBA" id="ARBA00008942"/>
    </source>
</evidence>
<evidence type="ECO:0000313" key="4">
    <source>
        <dbReference type="Proteomes" id="UP000515156"/>
    </source>
</evidence>
<keyword evidence="4" id="KW-1185">Reference proteome</keyword>
<name>A0A6P7ZFM2_9AMPH</name>
<dbReference type="InterPro" id="IPR017245">
    <property type="entry name" value="BLOC-1_complex_su-3"/>
</dbReference>
<feature type="compositionally biased region" description="Polar residues" evidence="3">
    <location>
        <begin position="1"/>
        <end position="10"/>
    </location>
</feature>
<dbReference type="RefSeq" id="XP_030074210.1">
    <property type="nucleotide sequence ID" value="XM_030218350.1"/>
</dbReference>
<protein>
    <recommendedName>
        <fullName evidence="2">Biogenesis of lysosome-related organelles complex 1 subunit 3</fullName>
    </recommendedName>
</protein>
<comment type="similarity">
    <text evidence="1">Belongs to the BLOC1S3 family.</text>
</comment>
<sequence>MSASRHQTVVQGEASETDSEEEIYLTSVTSVALSTDVGLKVPGEASETDEEGSLGEKIHMPKSVGTLIPFLIIMRNEEQMSPAGKEEKPMFSIQSHSRYSTLLQHKLLESNAHLCHNIHGTIKHIYQAAAKELGALTNQFSSSQNGIISASHSIRLILDDLRTVSEKIDIIASCNLLPNIRMDSL</sequence>
<dbReference type="RefSeq" id="XP_030074209.1">
    <property type="nucleotide sequence ID" value="XM_030218349.1"/>
</dbReference>
<dbReference type="Proteomes" id="UP000515156">
    <property type="component" value="Chromosome 11"/>
</dbReference>
<accession>A0A6P7ZFM2</accession>
<dbReference type="PANTHER" id="PTHR31974">
    <property type="entry name" value="BIOGENESIS OF LYSOSOME-RELATED ORGANELLES COMPLEX 1 SUBUNIT 3"/>
    <property type="match status" value="1"/>
</dbReference>
<evidence type="ECO:0000256" key="2">
    <source>
        <dbReference type="ARBA" id="ARBA00019581"/>
    </source>
</evidence>
<reference evidence="4" key="1">
    <citation type="submission" date="2024-06" db="UniProtKB">
        <authorList>
            <consortium name="RefSeq"/>
        </authorList>
    </citation>
    <scope>NUCLEOTIDE SEQUENCE [LARGE SCALE GENOMIC DNA]</scope>
</reference>
<dbReference type="OrthoDB" id="5984572at2759"/>
<evidence type="ECO:0000313" key="5">
    <source>
        <dbReference type="RefSeq" id="XP_030074209.1"/>
    </source>
</evidence>
<reference evidence="6" key="2">
    <citation type="submission" date="2025-04" db="UniProtKB">
        <authorList>
            <consortium name="RefSeq"/>
        </authorList>
    </citation>
    <scope>IDENTIFICATION</scope>
</reference>
<dbReference type="AlphaFoldDB" id="A0A6P7ZFM2"/>